<evidence type="ECO:0000313" key="2">
    <source>
        <dbReference type="Proteomes" id="UP000019460"/>
    </source>
</evidence>
<dbReference type="Proteomes" id="UP000019460">
    <property type="component" value="Unassembled WGS sequence"/>
</dbReference>
<protein>
    <submittedName>
        <fullName evidence="1">Uncharacterized protein</fullName>
    </submittedName>
</protein>
<evidence type="ECO:0000313" key="1">
    <source>
        <dbReference type="EMBL" id="EXJ12653.1"/>
    </source>
</evidence>
<reference evidence="1 2" key="1">
    <citation type="submission" date="2012-11" db="EMBL/GenBank/DDBJ databases">
        <title>Genome assembly of Thiorhodococcus sp. AK35.</title>
        <authorList>
            <person name="Nupur N."/>
            <person name="Khatri I."/>
            <person name="Subramanian S."/>
            <person name="Pinnaka A."/>
        </authorList>
    </citation>
    <scope>NUCLEOTIDE SEQUENCE [LARGE SCALE GENOMIC DNA]</scope>
    <source>
        <strain evidence="1 2">AK35</strain>
    </source>
</reference>
<dbReference type="STRING" id="1249627.D779_4021"/>
<organism evidence="1 2">
    <name type="scientific">Imhoffiella purpurea</name>
    <dbReference type="NCBI Taxonomy" id="1249627"/>
    <lineage>
        <taxon>Bacteria</taxon>
        <taxon>Pseudomonadati</taxon>
        <taxon>Pseudomonadota</taxon>
        <taxon>Gammaproteobacteria</taxon>
        <taxon>Chromatiales</taxon>
        <taxon>Chromatiaceae</taxon>
        <taxon>Imhoffiella</taxon>
    </lineage>
</organism>
<gene>
    <name evidence="1" type="ORF">D779_4021</name>
</gene>
<dbReference type="eggNOG" id="ENOG5032UD0">
    <property type="taxonomic scope" value="Bacteria"/>
</dbReference>
<accession>W9UZI5</accession>
<dbReference type="AlphaFoldDB" id="W9UZI5"/>
<comment type="caution">
    <text evidence="1">The sequence shown here is derived from an EMBL/GenBank/DDBJ whole genome shotgun (WGS) entry which is preliminary data.</text>
</comment>
<name>W9UZI5_9GAMM</name>
<dbReference type="PATRIC" id="fig|1249627.3.peg.4084"/>
<dbReference type="EMBL" id="AONC01000084">
    <property type="protein sequence ID" value="EXJ12653.1"/>
    <property type="molecule type" value="Genomic_DNA"/>
</dbReference>
<sequence>MLLLGASLTAHSTPLSTPWTHDPNPSPELGESLATTCIEDEDISCLSVICREGSLYLEFDSFSVSPDERTFGVDIDIDGEHFWLQLRQQDTPIDYGTWHAATPVDTDGDLIQALMSGRSAKLSSKGFSGMDFSLRGSSPAIDSVRHHCADTPSISHGSRSDSGREDADRIVAEATGGHFSRIKGFVTDDCGEKAGYSAELVDLNDDGQPEVFVSLEGTCSGGMTGVWMDLYIKDRRGRWQSQFGFPGIYEIRKTKHKGFPDIEIGGPGFCFPVWRWNGRKYVIHERCD</sequence>
<proteinExistence type="predicted"/>
<keyword evidence="2" id="KW-1185">Reference proteome</keyword>